<evidence type="ECO:0000256" key="2">
    <source>
        <dbReference type="ARBA" id="ARBA00009540"/>
    </source>
</evidence>
<evidence type="ECO:0000313" key="13">
    <source>
        <dbReference type="Proteomes" id="UP000277300"/>
    </source>
</evidence>
<dbReference type="CDD" id="cd17671">
    <property type="entry name" value="RUN"/>
    <property type="match status" value="1"/>
</dbReference>
<evidence type="ECO:0000313" key="11">
    <source>
        <dbReference type="EMBL" id="RLN57653.1"/>
    </source>
</evidence>
<evidence type="ECO:0000256" key="6">
    <source>
        <dbReference type="SAM" id="MobiDB-lite"/>
    </source>
</evidence>
<dbReference type="Pfam" id="PF00620">
    <property type="entry name" value="RhoGAP"/>
    <property type="match status" value="1"/>
</dbReference>
<dbReference type="SMART" id="SM00324">
    <property type="entry name" value="RhoGAP"/>
    <property type="match status" value="1"/>
</dbReference>
<dbReference type="InterPro" id="IPR008936">
    <property type="entry name" value="Rho_GTPase_activation_prot"/>
</dbReference>
<dbReference type="PROSITE" id="PS51886">
    <property type="entry name" value="TLDC"/>
    <property type="match status" value="1"/>
</dbReference>
<name>A0A3F2RZH9_9STRA</name>
<dbReference type="Pfam" id="PF02759">
    <property type="entry name" value="RUN"/>
    <property type="match status" value="1"/>
</dbReference>
<dbReference type="Pfam" id="PF04727">
    <property type="entry name" value="ELMO_CED12"/>
    <property type="match status" value="1"/>
</dbReference>
<evidence type="ECO:0000259" key="7">
    <source>
        <dbReference type="PROSITE" id="PS50238"/>
    </source>
</evidence>
<dbReference type="GO" id="GO:0007165">
    <property type="term" value="P:signal transduction"/>
    <property type="evidence" value="ECO:0007669"/>
    <property type="project" value="InterPro"/>
</dbReference>
<comment type="subcellular location">
    <subcellularLocation>
        <location evidence="1">Mitochondrion</location>
    </subcellularLocation>
</comment>
<dbReference type="PROSITE" id="PS50826">
    <property type="entry name" value="RUN"/>
    <property type="match status" value="1"/>
</dbReference>
<dbReference type="PROSITE" id="PS51335">
    <property type="entry name" value="ELMO"/>
    <property type="match status" value="1"/>
</dbReference>
<feature type="domain" description="RUN" evidence="8">
    <location>
        <begin position="80"/>
        <end position="213"/>
    </location>
</feature>
<evidence type="ECO:0000259" key="10">
    <source>
        <dbReference type="PROSITE" id="PS51886"/>
    </source>
</evidence>
<comment type="similarity">
    <text evidence="2">Belongs to the OXR1 family.</text>
</comment>
<evidence type="ECO:0000256" key="3">
    <source>
        <dbReference type="ARBA" id="ARBA00023128"/>
    </source>
</evidence>
<dbReference type="SUPFAM" id="SSF140741">
    <property type="entry name" value="RUN domain-like"/>
    <property type="match status" value="1"/>
</dbReference>
<evidence type="ECO:0000256" key="5">
    <source>
        <dbReference type="SAM" id="Coils"/>
    </source>
</evidence>
<protein>
    <recommendedName>
        <fullName evidence="4">Oxidation resistance protein 1</fullName>
    </recommendedName>
</protein>
<dbReference type="OrthoDB" id="26679at2759"/>
<dbReference type="InterPro" id="IPR000198">
    <property type="entry name" value="RhoGAP_dom"/>
</dbReference>
<feature type="coiled-coil region" evidence="5">
    <location>
        <begin position="534"/>
        <end position="561"/>
    </location>
</feature>
<evidence type="ECO:0000313" key="12">
    <source>
        <dbReference type="EMBL" id="RLN67330.1"/>
    </source>
</evidence>
<keyword evidence="3" id="KW-0496">Mitochondrion</keyword>
<evidence type="ECO:0000256" key="4">
    <source>
        <dbReference type="ARBA" id="ARBA00040604"/>
    </source>
</evidence>
<dbReference type="InterPro" id="IPR037213">
    <property type="entry name" value="Run_dom_sf"/>
</dbReference>
<feature type="region of interest" description="Disordered" evidence="6">
    <location>
        <begin position="633"/>
        <end position="654"/>
    </location>
</feature>
<evidence type="ECO:0000256" key="1">
    <source>
        <dbReference type="ARBA" id="ARBA00004173"/>
    </source>
</evidence>
<dbReference type="InterPro" id="IPR004012">
    <property type="entry name" value="Run_dom"/>
</dbReference>
<dbReference type="SUPFAM" id="SSF48350">
    <property type="entry name" value="GTPase activation domain, GAP"/>
    <property type="match status" value="1"/>
</dbReference>
<dbReference type="Gene3D" id="1.10.555.10">
    <property type="entry name" value="Rho GTPase activation protein"/>
    <property type="match status" value="1"/>
</dbReference>
<feature type="domain" description="Rho-GAP" evidence="7">
    <location>
        <begin position="319"/>
        <end position="530"/>
    </location>
</feature>
<evidence type="ECO:0000313" key="14">
    <source>
        <dbReference type="Proteomes" id="UP000284657"/>
    </source>
</evidence>
<dbReference type="AlphaFoldDB" id="A0A3F2RZH9"/>
<dbReference type="PANTHER" id="PTHR23354">
    <property type="entry name" value="NUCLEOLAR PROTEIN 7/ESTROGEN RECEPTOR COACTIVATOR-RELATED"/>
    <property type="match status" value="1"/>
</dbReference>
<gene>
    <name evidence="11" type="ORF">BBJ29_000382</name>
    <name evidence="12" type="ORF">BBP00_00001718</name>
</gene>
<dbReference type="CDD" id="cd00159">
    <property type="entry name" value="RhoGAP"/>
    <property type="match status" value="1"/>
</dbReference>
<feature type="domain" description="ELMO" evidence="9">
    <location>
        <begin position="619"/>
        <end position="803"/>
    </location>
</feature>
<dbReference type="Gene3D" id="1.20.58.900">
    <property type="match status" value="1"/>
</dbReference>
<organism evidence="12 13">
    <name type="scientific">Phytophthora kernoviae</name>
    <dbReference type="NCBI Taxonomy" id="325452"/>
    <lineage>
        <taxon>Eukaryota</taxon>
        <taxon>Sar</taxon>
        <taxon>Stramenopiles</taxon>
        <taxon>Oomycota</taxon>
        <taxon>Peronosporomycetes</taxon>
        <taxon>Peronosporales</taxon>
        <taxon>Peronosporaceae</taxon>
        <taxon>Phytophthora</taxon>
    </lineage>
</organism>
<dbReference type="InterPro" id="IPR006571">
    <property type="entry name" value="TLDc_dom"/>
</dbReference>
<dbReference type="Pfam" id="PF07534">
    <property type="entry name" value="TLD"/>
    <property type="match status" value="1"/>
</dbReference>
<evidence type="ECO:0000259" key="8">
    <source>
        <dbReference type="PROSITE" id="PS50826"/>
    </source>
</evidence>
<dbReference type="EMBL" id="MBAD02001170">
    <property type="protein sequence ID" value="RLN57653.1"/>
    <property type="molecule type" value="Genomic_DNA"/>
</dbReference>
<proteinExistence type="inferred from homology"/>
<comment type="caution">
    <text evidence="12">The sequence shown here is derived from an EMBL/GenBank/DDBJ whole genome shotgun (WGS) entry which is preliminary data.</text>
</comment>
<dbReference type="PROSITE" id="PS50238">
    <property type="entry name" value="RHOGAP"/>
    <property type="match status" value="1"/>
</dbReference>
<reference evidence="13 14" key="1">
    <citation type="submission" date="2018-07" db="EMBL/GenBank/DDBJ databases">
        <title>Genome sequencing of oomycete isolates from Chile give support for New Zealand origin for Phytophthora kernoviae and make available the first Nothophytophthora sp. genome.</title>
        <authorList>
            <person name="Studholme D.J."/>
            <person name="Sanfuentes E."/>
            <person name="Panda P."/>
            <person name="Hill R."/>
            <person name="Sambles C."/>
            <person name="Grant M."/>
            <person name="Williams N.M."/>
            <person name="Mcdougal R.L."/>
        </authorList>
    </citation>
    <scope>NUCLEOTIDE SEQUENCE [LARGE SCALE GENOMIC DNA]</scope>
    <source>
        <strain evidence="12">Chile6</strain>
        <strain evidence="11">Chile7</strain>
    </source>
</reference>
<feature type="domain" description="TLDc" evidence="10">
    <location>
        <begin position="878"/>
        <end position="1042"/>
    </location>
</feature>
<dbReference type="EMBL" id="MBDO02000025">
    <property type="protein sequence ID" value="RLN67330.1"/>
    <property type="molecule type" value="Genomic_DNA"/>
</dbReference>
<dbReference type="PANTHER" id="PTHR23354:SF62">
    <property type="entry name" value="MUSTARD, ISOFORM V"/>
    <property type="match status" value="1"/>
</dbReference>
<dbReference type="Proteomes" id="UP000277300">
    <property type="component" value="Unassembled WGS sequence"/>
</dbReference>
<dbReference type="InterPro" id="IPR006816">
    <property type="entry name" value="ELMO_dom"/>
</dbReference>
<sequence>MLGKISHWLATRYEDKADASDVFAVQRYEALSHLKNATLTVLRKENAVETGESGSEELGTEGVAAAVPLSLPREQRQPLTERDPCVGELCVALEDCLVMGLKPRTDDGQPSWWHVLYASTLIVDEPTLMQSVLSAAFLSETDAGKARCWLKIALNNHTVESSIMMIFSMACEHLIHNNYEEWSLVRCSEGLGLFLELIIALREVNFAIEVSDEAFRLTEPVEAVEPEPVSESSSGDMVASITDADIAAAVGAAPSRAGSFLPLSIAEIESVDEVEELKDQEVQGPVTTVENEEEAVQVPSAAFPHRIKGIKPWQYVFGVSLASLAKNPYHSRFALIDPLLAVPNIVADCIEILRQNPDTPRLFRATVLSIRLNHLREIVETEGSVPKDLDPQCAGALLLDFLKNLPDSLLTDDKYDAFVAAGQLRDEDASVRNIICLVNDMPVHCQIVLKKVMNLIHFLQQPEHAEHNGVDIFTASTVLAPVIAFKKETASGLLSDRQRSRTLSQYQDVRYAAVGAQIVERMIEHYGTIFHDLRVQVSDALERLEAKKEALRMVSHQLKLQPQMNFLSDRQQINEITRLFRENLELSNSPSPISANDLVAAHLVKAESATNLQNGSQTNGVNLELNLREATVATPTETPTSANSSRTPSPTPIETTESDVVKVWEQFGFNKQTVLGNFEKGGELMLRAIAYWLKNDPDALPLLKMRALPSELPSYDAGLVASSICESLVKLLSLLLTPKHPEIDIVAMSLEPFWELFDEEVYFNKLFMFMFQVFNQLWCELDPKAASFTRVINETEVIMSDLLKKAPITVNDLRMEWVGIMARRLEEEAEQPTEDEVAQVIDLSDPALLSPPLRHSKKKPSFDLNPDDYKSKLLDASSILSLEHIAYIDHALPITSQLCRWFRIYSMEVNGSSLETLLILAKKQTPTLLVVKDSEGNVFGGFASDEWHHAFHYYGTGESFLFTFASPNAAGGFVKYQWSRKNSYFMLCSEDSLIMGGGGNFGLFLDSDLSSGNSGACETFNSPPLTMSQEFACVHVELWGFTSGGKPVEIAAVGFWQQLTIKFRLKPSEWTFDNFSL</sequence>
<dbReference type="GO" id="GO:0005739">
    <property type="term" value="C:mitochondrion"/>
    <property type="evidence" value="ECO:0007669"/>
    <property type="project" value="UniProtKB-SubCell"/>
</dbReference>
<dbReference type="SMART" id="SM00584">
    <property type="entry name" value="TLDc"/>
    <property type="match status" value="1"/>
</dbReference>
<dbReference type="Proteomes" id="UP000284657">
    <property type="component" value="Unassembled WGS sequence"/>
</dbReference>
<evidence type="ECO:0000259" key="9">
    <source>
        <dbReference type="PROSITE" id="PS51335"/>
    </source>
</evidence>
<keyword evidence="5" id="KW-0175">Coiled coil</keyword>
<accession>A0A3F2RZH9</accession>